<dbReference type="GeneID" id="56474542"/>
<dbReference type="Pfam" id="PF02518">
    <property type="entry name" value="HATPase_c"/>
    <property type="match status" value="1"/>
</dbReference>
<dbReference type="InterPro" id="IPR050428">
    <property type="entry name" value="TCS_sensor_his_kinase"/>
</dbReference>
<dbReference type="InterPro" id="IPR036097">
    <property type="entry name" value="HisK_dim/P_sf"/>
</dbReference>
<dbReference type="GO" id="GO:0000155">
    <property type="term" value="F:phosphorelay sensor kinase activity"/>
    <property type="evidence" value="ECO:0007669"/>
    <property type="project" value="InterPro"/>
</dbReference>
<comment type="subcellular location">
    <subcellularLocation>
        <location evidence="2">Cell membrane</location>
        <topology evidence="2">Multi-pass membrane protein</topology>
    </subcellularLocation>
</comment>
<dbReference type="AlphaFoldDB" id="A0A223EJY7"/>
<dbReference type="InterPro" id="IPR003594">
    <property type="entry name" value="HATPase_dom"/>
</dbReference>
<dbReference type="InterPro" id="IPR003660">
    <property type="entry name" value="HAMP_dom"/>
</dbReference>
<keyword evidence="13 14" id="KW-0472">Membrane</keyword>
<evidence type="ECO:0000313" key="17">
    <source>
        <dbReference type="EMBL" id="ASS95530.1"/>
    </source>
</evidence>
<dbReference type="InterPro" id="IPR004358">
    <property type="entry name" value="Sig_transdc_His_kin-like_C"/>
</dbReference>
<reference evidence="17 18" key="1">
    <citation type="submission" date="2016-10" db="EMBL/GenBank/DDBJ databases">
        <title>The whole genome sequencing and assembly of Bacillus simplex DSM 1321 strain.</title>
        <authorList>
            <person name="Park M.-K."/>
            <person name="Lee Y.-J."/>
            <person name="Yi H."/>
            <person name="Bahn Y.-S."/>
            <person name="Kim J.F."/>
            <person name="Lee D.-W."/>
        </authorList>
    </citation>
    <scope>NUCLEOTIDE SEQUENCE [LARGE SCALE GENOMIC DNA]</scope>
    <source>
        <strain evidence="17 18">DSM 1321</strain>
    </source>
</reference>
<dbReference type="Proteomes" id="UP000214618">
    <property type="component" value="Chromosome"/>
</dbReference>
<dbReference type="PANTHER" id="PTHR45436">
    <property type="entry name" value="SENSOR HISTIDINE KINASE YKOH"/>
    <property type="match status" value="1"/>
</dbReference>
<feature type="transmembrane region" description="Helical" evidence="14">
    <location>
        <begin position="155"/>
        <end position="180"/>
    </location>
</feature>
<dbReference type="Gene3D" id="3.30.565.10">
    <property type="entry name" value="Histidine kinase-like ATPase, C-terminal domain"/>
    <property type="match status" value="1"/>
</dbReference>
<evidence type="ECO:0000256" key="13">
    <source>
        <dbReference type="ARBA" id="ARBA00023136"/>
    </source>
</evidence>
<dbReference type="Pfam" id="PF00672">
    <property type="entry name" value="HAMP"/>
    <property type="match status" value="1"/>
</dbReference>
<evidence type="ECO:0000256" key="14">
    <source>
        <dbReference type="SAM" id="Phobius"/>
    </source>
</evidence>
<dbReference type="Gene3D" id="6.10.340.10">
    <property type="match status" value="1"/>
</dbReference>
<keyword evidence="8" id="KW-0547">Nucleotide-binding</keyword>
<keyword evidence="9 17" id="KW-0418">Kinase</keyword>
<keyword evidence="4" id="KW-1003">Cell membrane</keyword>
<evidence type="ECO:0000259" key="16">
    <source>
        <dbReference type="PROSITE" id="PS50885"/>
    </source>
</evidence>
<proteinExistence type="predicted"/>
<feature type="domain" description="HAMP" evidence="16">
    <location>
        <begin position="177"/>
        <end position="231"/>
    </location>
</feature>
<dbReference type="CDD" id="cd00075">
    <property type="entry name" value="HATPase"/>
    <property type="match status" value="1"/>
</dbReference>
<dbReference type="PRINTS" id="PR00344">
    <property type="entry name" value="BCTRLSENSOR"/>
</dbReference>
<protein>
    <recommendedName>
        <fullName evidence="3">histidine kinase</fullName>
        <ecNumber evidence="3">2.7.13.3</ecNumber>
    </recommendedName>
</protein>
<evidence type="ECO:0000256" key="10">
    <source>
        <dbReference type="ARBA" id="ARBA00022840"/>
    </source>
</evidence>
<evidence type="ECO:0000256" key="8">
    <source>
        <dbReference type="ARBA" id="ARBA00022741"/>
    </source>
</evidence>
<dbReference type="PROSITE" id="PS50109">
    <property type="entry name" value="HIS_KIN"/>
    <property type="match status" value="1"/>
</dbReference>
<keyword evidence="12" id="KW-0902">Two-component regulatory system</keyword>
<organism evidence="17 18">
    <name type="scientific">Peribacillus simplex NBRC 15720 = DSM 1321</name>
    <dbReference type="NCBI Taxonomy" id="1349754"/>
    <lineage>
        <taxon>Bacteria</taxon>
        <taxon>Bacillati</taxon>
        <taxon>Bacillota</taxon>
        <taxon>Bacilli</taxon>
        <taxon>Bacillales</taxon>
        <taxon>Bacillaceae</taxon>
        <taxon>Peribacillus</taxon>
    </lineage>
</organism>
<comment type="catalytic activity">
    <reaction evidence="1">
        <text>ATP + protein L-histidine = ADP + protein N-phospho-L-histidine.</text>
        <dbReference type="EC" id="2.7.13.3"/>
    </reaction>
</comment>
<dbReference type="EMBL" id="CP017704">
    <property type="protein sequence ID" value="ASS95530.1"/>
    <property type="molecule type" value="Genomic_DNA"/>
</dbReference>
<dbReference type="SMART" id="SM00387">
    <property type="entry name" value="HATPase_c"/>
    <property type="match status" value="1"/>
</dbReference>
<name>A0A223EJY7_9BACI</name>
<dbReference type="EC" id="2.7.13.3" evidence="3"/>
<dbReference type="CDD" id="cd00082">
    <property type="entry name" value="HisKA"/>
    <property type="match status" value="1"/>
</dbReference>
<evidence type="ECO:0000256" key="5">
    <source>
        <dbReference type="ARBA" id="ARBA00022553"/>
    </source>
</evidence>
<dbReference type="PANTHER" id="PTHR45436:SF5">
    <property type="entry name" value="SENSOR HISTIDINE KINASE TRCS"/>
    <property type="match status" value="1"/>
</dbReference>
<dbReference type="GO" id="GO:0005524">
    <property type="term" value="F:ATP binding"/>
    <property type="evidence" value="ECO:0007669"/>
    <property type="project" value="UniProtKB-KW"/>
</dbReference>
<evidence type="ECO:0000256" key="9">
    <source>
        <dbReference type="ARBA" id="ARBA00022777"/>
    </source>
</evidence>
<keyword evidence="5" id="KW-0597">Phosphoprotein</keyword>
<dbReference type="CDD" id="cd06225">
    <property type="entry name" value="HAMP"/>
    <property type="match status" value="1"/>
</dbReference>
<dbReference type="Gene3D" id="1.10.287.130">
    <property type="match status" value="1"/>
</dbReference>
<evidence type="ECO:0000256" key="3">
    <source>
        <dbReference type="ARBA" id="ARBA00012438"/>
    </source>
</evidence>
<dbReference type="InterPro" id="IPR003661">
    <property type="entry name" value="HisK_dim/P_dom"/>
</dbReference>
<evidence type="ECO:0000259" key="15">
    <source>
        <dbReference type="PROSITE" id="PS50109"/>
    </source>
</evidence>
<evidence type="ECO:0000256" key="2">
    <source>
        <dbReference type="ARBA" id="ARBA00004651"/>
    </source>
</evidence>
<keyword evidence="10" id="KW-0067">ATP-binding</keyword>
<evidence type="ECO:0000256" key="11">
    <source>
        <dbReference type="ARBA" id="ARBA00022989"/>
    </source>
</evidence>
<feature type="domain" description="Histidine kinase" evidence="15">
    <location>
        <begin position="239"/>
        <end position="447"/>
    </location>
</feature>
<dbReference type="PROSITE" id="PS50885">
    <property type="entry name" value="HAMP"/>
    <property type="match status" value="1"/>
</dbReference>
<dbReference type="Pfam" id="PF00512">
    <property type="entry name" value="HisKA"/>
    <property type="match status" value="1"/>
</dbReference>
<evidence type="ECO:0000256" key="1">
    <source>
        <dbReference type="ARBA" id="ARBA00000085"/>
    </source>
</evidence>
<dbReference type="GO" id="GO:0005886">
    <property type="term" value="C:plasma membrane"/>
    <property type="evidence" value="ECO:0007669"/>
    <property type="project" value="UniProtKB-SubCell"/>
</dbReference>
<keyword evidence="6" id="KW-0808">Transferase</keyword>
<evidence type="ECO:0000256" key="6">
    <source>
        <dbReference type="ARBA" id="ARBA00022679"/>
    </source>
</evidence>
<dbReference type="RefSeq" id="WP_063235261.1">
    <property type="nucleotide sequence ID" value="NZ_BCVO01000023.1"/>
</dbReference>
<dbReference type="SMART" id="SM00388">
    <property type="entry name" value="HisKA"/>
    <property type="match status" value="1"/>
</dbReference>
<evidence type="ECO:0000313" key="18">
    <source>
        <dbReference type="Proteomes" id="UP000214618"/>
    </source>
</evidence>
<evidence type="ECO:0000256" key="12">
    <source>
        <dbReference type="ARBA" id="ARBA00023012"/>
    </source>
</evidence>
<feature type="transmembrane region" description="Helical" evidence="14">
    <location>
        <begin position="7"/>
        <end position="30"/>
    </location>
</feature>
<dbReference type="SUPFAM" id="SSF55874">
    <property type="entry name" value="ATPase domain of HSP90 chaperone/DNA topoisomerase II/histidine kinase"/>
    <property type="match status" value="1"/>
</dbReference>
<evidence type="ECO:0000256" key="4">
    <source>
        <dbReference type="ARBA" id="ARBA00022475"/>
    </source>
</evidence>
<evidence type="ECO:0000256" key="7">
    <source>
        <dbReference type="ARBA" id="ARBA00022692"/>
    </source>
</evidence>
<dbReference type="SMART" id="SM00304">
    <property type="entry name" value="HAMP"/>
    <property type="match status" value="1"/>
</dbReference>
<dbReference type="InterPro" id="IPR005467">
    <property type="entry name" value="His_kinase_dom"/>
</dbReference>
<keyword evidence="7 14" id="KW-0812">Transmembrane</keyword>
<keyword evidence="11 14" id="KW-1133">Transmembrane helix</keyword>
<dbReference type="SUPFAM" id="SSF47384">
    <property type="entry name" value="Homodimeric domain of signal transducing histidine kinase"/>
    <property type="match status" value="1"/>
</dbReference>
<sequence length="447" mass="50925">MRLRKKINLYTAVLFIFLLLLMNVSIYFVFSNLMMVNELNRAKAETEKIAFDVSKNVNNISPNDLLRAYLPIDGMIGIVKEGQRKGTAVTSNSEKQLSFRSSDFYPGEKSAIITYHQKKYVFVSYPIVWGDGSVVNLQITKSITATEEMLAVLRIVLIAVTVIAMIPVLISSTILSNFIARPIRSMIDTMKEIQTSGQFKRLSLEEKSKDELVEMGKTFNHMIDLLQANFEKQEQFVSNASHELKTPLTVIESYASLLKRKGLERPDLFDESIEAIHSEAIRMRELTEQMLLLAKHQEKWNIEKENVNLTDIIAELSKVYKNAYNRTVEIYSGDAIETVTDVQKLKQLMFIFLDNARKYSDEHISVYIGQTSNEAFIRIEDRGDGIPKTELPKVFDRFYRVDKARTRKQGGSGLGLSMAKEIADAIDVRIEMDSLEGRGTNVTLLFN</sequence>
<gene>
    <name evidence="17" type="ORF">BS1321_17420</name>
</gene>
<dbReference type="OrthoDB" id="9786919at2"/>
<dbReference type="FunFam" id="1.10.287.130:FF:000001">
    <property type="entry name" value="Two-component sensor histidine kinase"/>
    <property type="match status" value="1"/>
</dbReference>
<dbReference type="InterPro" id="IPR036890">
    <property type="entry name" value="HATPase_C_sf"/>
</dbReference>
<accession>A0A223EJY7</accession>